<dbReference type="Gene3D" id="3.40.50.1820">
    <property type="entry name" value="alpha/beta hydrolase"/>
    <property type="match status" value="1"/>
</dbReference>
<dbReference type="Pfam" id="PF00326">
    <property type="entry name" value="Peptidase_S9"/>
    <property type="match status" value="1"/>
</dbReference>
<name>A0AA38HHU8_9TREE</name>
<dbReference type="Proteomes" id="UP001164286">
    <property type="component" value="Unassembled WGS sequence"/>
</dbReference>
<protein>
    <recommendedName>
        <fullName evidence="2">Peptidase S9 prolyl oligopeptidase catalytic domain-containing protein</fullName>
    </recommendedName>
</protein>
<dbReference type="PANTHER" id="PTHR43037">
    <property type="entry name" value="UNNAMED PRODUCT-RELATED"/>
    <property type="match status" value="1"/>
</dbReference>
<dbReference type="InterPro" id="IPR029058">
    <property type="entry name" value="AB_hydrolase_fold"/>
</dbReference>
<dbReference type="GeneID" id="77730162"/>
<dbReference type="GO" id="GO:0008236">
    <property type="term" value="F:serine-type peptidase activity"/>
    <property type="evidence" value="ECO:0007669"/>
    <property type="project" value="InterPro"/>
</dbReference>
<evidence type="ECO:0000259" key="2">
    <source>
        <dbReference type="Pfam" id="PF00326"/>
    </source>
</evidence>
<comment type="caution">
    <text evidence="3">The sequence shown here is derived from an EMBL/GenBank/DDBJ whole genome shotgun (WGS) entry which is preliminary data.</text>
</comment>
<dbReference type="InterPro" id="IPR050955">
    <property type="entry name" value="Plant_Biomass_Hydrol_Est"/>
</dbReference>
<dbReference type="AlphaFoldDB" id="A0AA38HHU8"/>
<dbReference type="EMBL" id="JAKWFO010000001">
    <property type="protein sequence ID" value="KAI9639784.1"/>
    <property type="molecule type" value="Genomic_DNA"/>
</dbReference>
<gene>
    <name evidence="3" type="ORF">MKK02DRAFT_40110</name>
</gene>
<evidence type="ECO:0000313" key="4">
    <source>
        <dbReference type="Proteomes" id="UP001164286"/>
    </source>
</evidence>
<organism evidence="3 4">
    <name type="scientific">Dioszegia hungarica</name>
    <dbReference type="NCBI Taxonomy" id="4972"/>
    <lineage>
        <taxon>Eukaryota</taxon>
        <taxon>Fungi</taxon>
        <taxon>Dikarya</taxon>
        <taxon>Basidiomycota</taxon>
        <taxon>Agaricomycotina</taxon>
        <taxon>Tremellomycetes</taxon>
        <taxon>Tremellales</taxon>
        <taxon>Bulleribasidiaceae</taxon>
        <taxon>Dioszegia</taxon>
    </lineage>
</organism>
<keyword evidence="4" id="KW-1185">Reference proteome</keyword>
<dbReference type="GO" id="GO:0006508">
    <property type="term" value="P:proteolysis"/>
    <property type="evidence" value="ECO:0007669"/>
    <property type="project" value="InterPro"/>
</dbReference>
<reference evidence="3" key="1">
    <citation type="journal article" date="2022" name="G3 (Bethesda)">
        <title>High quality genome of the basidiomycete yeast Dioszegia hungarica PDD-24b-2 isolated from cloud water.</title>
        <authorList>
            <person name="Jarrige D."/>
            <person name="Haridas S."/>
            <person name="Bleykasten-Grosshans C."/>
            <person name="Joly M."/>
            <person name="Nadalig T."/>
            <person name="Sancelme M."/>
            <person name="Vuilleumier S."/>
            <person name="Grigoriev I.V."/>
            <person name="Amato P."/>
            <person name="Bringel F."/>
        </authorList>
    </citation>
    <scope>NUCLEOTIDE SEQUENCE</scope>
    <source>
        <strain evidence="3">PDD-24b-2</strain>
    </source>
</reference>
<evidence type="ECO:0000313" key="3">
    <source>
        <dbReference type="EMBL" id="KAI9639784.1"/>
    </source>
</evidence>
<feature type="domain" description="Peptidase S9 prolyl oligopeptidase catalytic" evidence="2">
    <location>
        <begin position="427"/>
        <end position="590"/>
    </location>
</feature>
<dbReference type="InterPro" id="IPR001375">
    <property type="entry name" value="Peptidase_S9_cat"/>
</dbReference>
<proteinExistence type="predicted"/>
<keyword evidence="1" id="KW-0732">Signal</keyword>
<dbReference type="PANTHER" id="PTHR43037:SF4">
    <property type="entry name" value="PEPTIDASE S9 PROLYL OLIGOPEPTIDASE CATALYTIC DOMAIN-CONTAINING PROTEIN"/>
    <property type="match status" value="1"/>
</dbReference>
<sequence length="907" mass="99168">MHTYGSDDEMDERPGGTVIVGRLWDAVGPFPSGMREHPFLATPLHAFPSQTFPNDPDVDFARRPYDGKETWMSELGEGGRVGWKRFKANDDGWLEVSYSDIRWDQLRADHGWASLQYQVLLRTTIEIPLEAENPVTPILIDVIQGTEYAFIPIHSPPEVPTRWYNGDVYNFASTPSGKQASGNTSTLARTVSLRPGMYTLLVRANYEVRLFGDPKSADKPNRGPVIRMKVQAEVAGRSAVSLSGNAVVPDAMDGWLMGDWLSLPIRAGPADVRVISCSLHPIGGLALDLVGNPCLSAGQTRSIAMRVRQTAPIKFETINCLVRLQVEEDGKRHSLSWIIPIFHRNSQLPGGRCRITFASPSSSLSGSPASVSYATIIIHRPISDAESNLSLPPVILALHGAGVDAGNAEWMSVIPERDGGWAVLPTGRNEWGEDWHGGSMADAWAARDVLPVLAAKLGYLVSEKTLLIGHSNGGQGAWHSAARYPDRIVGLIAAAGWLTIHDYVPYTEQISNHFADPSLMGILRSSLTPYDNDLHASNLVGIPILAIHGADDDNVAPRHSRAHLAAVAAWAGSEENLTYLEVPKRGHYWGDIFKQPKVIAWMDQMSHKRSPEFKTLSCANPLECGGRDGTRILELETPGRLARMSRRGLSPPYVEGMSNVRKFAYKSGGNNYSATLREDHWDVEQVDVPELPSRAYGPMIRLLATDAVITLVHGATPHLKHLALRLAHDLLVYHRIDCEVIDDKEGRDRLAEGRIAGSLICLGRPEDNEVVDWMVGQARIPVSFPLADALAVDGKMIRGDGTGVIALHPHPCRTLGLAAIIAGNDDLGTELAARLFPIRTGVMVPDWAVVSPEMQWKGAGGLHGAGFFGHDWQYNSTMSWLHSSFPTAAGGTSAYKKRWAAKRKLGE</sequence>
<dbReference type="RefSeq" id="XP_052949561.1">
    <property type="nucleotide sequence ID" value="XM_053090957.1"/>
</dbReference>
<dbReference type="SUPFAM" id="SSF53474">
    <property type="entry name" value="alpha/beta-Hydrolases"/>
    <property type="match status" value="1"/>
</dbReference>
<accession>A0AA38HHU8</accession>
<evidence type="ECO:0000256" key="1">
    <source>
        <dbReference type="ARBA" id="ARBA00022729"/>
    </source>
</evidence>